<dbReference type="EMBL" id="JACVVK020000601">
    <property type="protein sequence ID" value="KAK7463291.1"/>
    <property type="molecule type" value="Genomic_DNA"/>
</dbReference>
<sequence length="116" mass="13607">MKRLERRWFLHTELARLSAEEKSPKYPFLNLAYGGNRLPQEDPREMREFNTGDCGQICIRDAHSLLHIKIRSYPMGLCVSADSHVPVFDIRPSWSQICHTTSFQRTRVFLELDFPV</sequence>
<keyword evidence="2" id="KW-1185">Reference proteome</keyword>
<evidence type="ECO:0000313" key="1">
    <source>
        <dbReference type="EMBL" id="KAK7463291.1"/>
    </source>
</evidence>
<dbReference type="AlphaFoldDB" id="A0ABD0J6K4"/>
<comment type="caution">
    <text evidence="1">The sequence shown here is derived from an EMBL/GenBank/DDBJ whole genome shotgun (WGS) entry which is preliminary data.</text>
</comment>
<reference evidence="1 2" key="1">
    <citation type="journal article" date="2023" name="Sci. Data">
        <title>Genome assembly of the Korean intertidal mud-creeper Batillaria attramentaria.</title>
        <authorList>
            <person name="Patra A.K."/>
            <person name="Ho P.T."/>
            <person name="Jun S."/>
            <person name="Lee S.J."/>
            <person name="Kim Y."/>
            <person name="Won Y.J."/>
        </authorList>
    </citation>
    <scope>NUCLEOTIDE SEQUENCE [LARGE SCALE GENOMIC DNA]</scope>
    <source>
        <strain evidence="1">Wonlab-2016</strain>
    </source>
</reference>
<name>A0ABD0J6K4_9CAEN</name>
<protein>
    <submittedName>
        <fullName evidence="1">Uncharacterized protein</fullName>
    </submittedName>
</protein>
<proteinExistence type="predicted"/>
<dbReference type="Proteomes" id="UP001519460">
    <property type="component" value="Unassembled WGS sequence"/>
</dbReference>
<accession>A0ABD0J6K4</accession>
<organism evidence="1 2">
    <name type="scientific">Batillaria attramentaria</name>
    <dbReference type="NCBI Taxonomy" id="370345"/>
    <lineage>
        <taxon>Eukaryota</taxon>
        <taxon>Metazoa</taxon>
        <taxon>Spiralia</taxon>
        <taxon>Lophotrochozoa</taxon>
        <taxon>Mollusca</taxon>
        <taxon>Gastropoda</taxon>
        <taxon>Caenogastropoda</taxon>
        <taxon>Sorbeoconcha</taxon>
        <taxon>Cerithioidea</taxon>
        <taxon>Batillariidae</taxon>
        <taxon>Batillaria</taxon>
    </lineage>
</organism>
<evidence type="ECO:0000313" key="2">
    <source>
        <dbReference type="Proteomes" id="UP001519460"/>
    </source>
</evidence>
<feature type="non-terminal residue" evidence="1">
    <location>
        <position position="116"/>
    </location>
</feature>
<gene>
    <name evidence="1" type="ORF">BaRGS_00038129</name>
</gene>